<feature type="compositionally biased region" description="Pro residues" evidence="3">
    <location>
        <begin position="724"/>
        <end position="735"/>
    </location>
</feature>
<dbReference type="InterPro" id="IPR001878">
    <property type="entry name" value="Znf_CCHC"/>
</dbReference>
<evidence type="ECO:0000259" key="4">
    <source>
        <dbReference type="PROSITE" id="PS50158"/>
    </source>
</evidence>
<proteinExistence type="predicted"/>
<feature type="region of interest" description="Disordered" evidence="3">
    <location>
        <begin position="196"/>
        <end position="230"/>
    </location>
</feature>
<accession>A0A5K1K877</accession>
<dbReference type="Gene3D" id="3.10.10.10">
    <property type="entry name" value="HIV Type 1 Reverse Transcriptase, subunit A, domain 1"/>
    <property type="match status" value="1"/>
</dbReference>
<feature type="compositionally biased region" description="Gly residues" evidence="3">
    <location>
        <begin position="444"/>
        <end position="457"/>
    </location>
</feature>
<dbReference type="GO" id="GO:0006397">
    <property type="term" value="P:mRNA processing"/>
    <property type="evidence" value="ECO:0007669"/>
    <property type="project" value="UniProtKB-KW"/>
</dbReference>
<dbReference type="GO" id="GO:0004497">
    <property type="term" value="F:monooxygenase activity"/>
    <property type="evidence" value="ECO:0007669"/>
    <property type="project" value="UniProtKB-KW"/>
</dbReference>
<dbReference type="Pfam" id="PF00078">
    <property type="entry name" value="RVT_1"/>
    <property type="match status" value="1"/>
</dbReference>
<dbReference type="PANTHER" id="PTHR24559:SF444">
    <property type="entry name" value="REVERSE TRANSCRIPTASE DOMAIN-CONTAINING PROTEIN"/>
    <property type="match status" value="1"/>
</dbReference>
<feature type="compositionally biased region" description="Polar residues" evidence="3">
    <location>
        <begin position="376"/>
        <end position="387"/>
    </location>
</feature>
<gene>
    <name evidence="6" type="primary">V5XZS6</name>
</gene>
<dbReference type="EC" id="1.-.-.-" evidence="6"/>
<dbReference type="InterPro" id="IPR000477">
    <property type="entry name" value="RT_dom"/>
</dbReference>
<feature type="compositionally biased region" description="Low complexity" evidence="3">
    <location>
        <begin position="741"/>
        <end position="760"/>
    </location>
</feature>
<name>A0A5K1K877_9APHY</name>
<feature type="domain" description="CCHC-type" evidence="4">
    <location>
        <begin position="814"/>
        <end position="829"/>
    </location>
</feature>
<feature type="compositionally biased region" description="Polar residues" evidence="3">
    <location>
        <begin position="401"/>
        <end position="418"/>
    </location>
</feature>
<feature type="compositionally biased region" description="Polar residues" evidence="3">
    <location>
        <begin position="95"/>
        <end position="106"/>
    </location>
</feature>
<feature type="compositionally biased region" description="Low complexity" evidence="3">
    <location>
        <begin position="463"/>
        <end position="474"/>
    </location>
</feature>
<feature type="region of interest" description="Disordered" evidence="3">
    <location>
        <begin position="699"/>
        <end position="799"/>
    </location>
</feature>
<keyword evidence="2" id="KW-0863">Zinc-finger</keyword>
<feature type="compositionally biased region" description="Basic and acidic residues" evidence="3">
    <location>
        <begin position="137"/>
        <end position="169"/>
    </location>
</feature>
<reference evidence="6" key="1">
    <citation type="submission" date="2019-10" db="EMBL/GenBank/DDBJ databases">
        <authorList>
            <person name="Nor Muhammad N."/>
        </authorList>
    </citation>
    <scope>NUCLEOTIDE SEQUENCE</scope>
</reference>
<dbReference type="GO" id="GO:0008270">
    <property type="term" value="F:zinc ion binding"/>
    <property type="evidence" value="ECO:0007669"/>
    <property type="project" value="UniProtKB-KW"/>
</dbReference>
<dbReference type="SUPFAM" id="SSF56672">
    <property type="entry name" value="DNA/RNA polymerases"/>
    <property type="match status" value="1"/>
</dbReference>
<dbReference type="SUPFAM" id="SSF50630">
    <property type="entry name" value="Acid proteases"/>
    <property type="match status" value="1"/>
</dbReference>
<feature type="region of interest" description="Disordered" evidence="3">
    <location>
        <begin position="365"/>
        <end position="518"/>
    </location>
</feature>
<sequence>MSTTSNDARGTGTSNEAATTPLLADITLGEQLDLEASGELPDPHTLPLAEPEPVRSRGGRPPSRPDATEVALGVKWGLPDYGRFMEGQSGRRVTRNTAQSVRSGESASAAPAGTYRGHRGPRLLHSAALEPATARPEALHKVRDPETDSRLPDETRLEGAGDREDEHRNGSLLEDTDERRDGRLLEIECHDGRHLALSDERRDGSLPDESVQRRDGCSGDGTPSSPPGVELGAWRGQDGTIIRTYIDPRLVEYMRMIKAPRQMPAWTDLCDNVDQLGPIPENWSAPSSGDVPTLPDTVYHDANTSFEDEFWREVAEQATAVEADDLRHAIAASLRTVADDFDALHQSEADRVNLNAISVELPQHDIRPERYDGRYSSGQKQKQVPRTSEQREFLQTFVGGNPTTRATSEPRQPPMTSTPRRHQTPASYKRDPSQVPDSRWHGSMEGGGQGGGSGGGRDGGHTPPDSSDSSSSESDSSDDGGSDSPPPSNGSDEDEPPSTPHPKSPSKRRHERKQREEAKELQKLLKRINLKPPARWDGSPDLDRFDHWKYELNTWAELNGAPDRLIVKTMTNYLGGKASRFFMDHVADRSSEWSLANVYDALFDYCFPDDFKAMLRRQLMMAKQGSSRVRDYVRELEHMAARFRDVTEFQLVQIFWQRLNPHLQVELIGKGLGPDTASLDKLVSTAMKKEKAHIAARKLQREFEGQVPGRTWGRFQNRTSGPAPYQPRQPDPRGPPLNQASGSRQGNFRNNNSQFRSQNNGGYGAQNGGQHDRQNAARFKPSGQNSDKRAPPRRHQTVHTPEKLAELAGGTPQCFTCEQPGHISRNCPQRQRARAPNVGAGSIRFQHLEDLADRARDVKTDIHLGAVAFADELNESDRKDKSVWGQAQDGSMLTEAGEFVKAKFLAHFDPAEAETAGLQADERFSFWCTETTVEVTDNLPTVIGEHTFLDTYEISLERLAEPRWSVSDAVQDAWDEWVAMPAPPDWADGFPDCRTRHNTHPALYWLRAGLDKVMQTSYPQLTGNGGLLTVHPYKDGYLLASLATEDQCFLTHTTVHNAGFDVTEFATALLEGYTTEDLKFFVALGESRRRRRLSLMLNTVRPAGRRKPRQTKGPMADTIPAVERTAMKPKDFNRVIPKPLIVLVEINGHRARALLDTGSMADFMSTTLVDQLGLKTEVLAKPLSLQLAVHGSRSKINHSVTVEFTYQDIKCQRRFDVANLDNYDLILGTPFMFQHQVALGLNPPRVSIGSPTPVDIRGEDVSVVSSAAADVLDDELETIREQLRAEAADLCQDGTTAELPPLREINHPIPLVDESKVYSWRPSKCPEALKPVWSMKKRAYLASGRWQMASGVNASPMLILQKPSKGEGDIRIRTVVDKREQNANTHKLAAPLPDIDGILRNVVKHKYCSLIDGKDAYEQIRVVPEHVPRMLFTTPDGTMVSLVLQQGDINGPTTYQTVMNHIFAPYIGVFMDVYLDDIVIYSNSIAEHIEHIRIVFDVLRKHKFYLGADKMNFFATKLRLLGHLINENGIAMDPHKVESVQNWKTPTNKSLVSSFLGAVGFLAPDCEGIRCKALGEPARELESCAERTGRERRGARKSGCVAGPGRGEREGKRSRRGWVPSGAEPNGSKLLN</sequence>
<keyword evidence="1" id="KW-0507">mRNA processing</keyword>
<dbReference type="CDD" id="cd00303">
    <property type="entry name" value="retropepsin_like"/>
    <property type="match status" value="1"/>
</dbReference>
<dbReference type="GO" id="GO:0003676">
    <property type="term" value="F:nucleic acid binding"/>
    <property type="evidence" value="ECO:0007669"/>
    <property type="project" value="InterPro"/>
</dbReference>
<dbReference type="PROSITE" id="PS50878">
    <property type="entry name" value="RT_POL"/>
    <property type="match status" value="1"/>
</dbReference>
<dbReference type="InterPro" id="IPR043502">
    <property type="entry name" value="DNA/RNA_pol_sf"/>
</dbReference>
<dbReference type="Gene3D" id="4.10.60.10">
    <property type="entry name" value="Zinc finger, CCHC-type"/>
    <property type="match status" value="1"/>
</dbReference>
<evidence type="ECO:0000256" key="3">
    <source>
        <dbReference type="SAM" id="MobiDB-lite"/>
    </source>
</evidence>
<dbReference type="EMBL" id="LR729507">
    <property type="protein sequence ID" value="VWP01603.1"/>
    <property type="molecule type" value="Genomic_DNA"/>
</dbReference>
<dbReference type="PANTHER" id="PTHR24559">
    <property type="entry name" value="TRANSPOSON TY3-I GAG-POL POLYPROTEIN"/>
    <property type="match status" value="1"/>
</dbReference>
<feature type="compositionally biased region" description="Basic and acidic residues" evidence="3">
    <location>
        <begin position="196"/>
        <end position="217"/>
    </location>
</feature>
<keyword evidence="6" id="KW-0503">Monooxygenase</keyword>
<dbReference type="InterPro" id="IPR053134">
    <property type="entry name" value="RNA-dir_DNA_polymerase"/>
</dbReference>
<feature type="region of interest" description="Disordered" evidence="3">
    <location>
        <begin position="1"/>
        <end position="175"/>
    </location>
</feature>
<dbReference type="SMART" id="SM00343">
    <property type="entry name" value="ZnF_C2HC"/>
    <property type="match status" value="1"/>
</dbReference>
<evidence type="ECO:0000256" key="2">
    <source>
        <dbReference type="PROSITE-ProRule" id="PRU00047"/>
    </source>
</evidence>
<dbReference type="SUPFAM" id="SSF57756">
    <property type="entry name" value="Retrovirus zinc finger-like domains"/>
    <property type="match status" value="1"/>
</dbReference>
<protein>
    <submittedName>
        <fullName evidence="6">Cytochrome P450 monooxygenase AKT7 )</fullName>
        <ecNumber evidence="6">1.-.-.-</ecNumber>
    </submittedName>
</protein>
<dbReference type="PROSITE" id="PS50158">
    <property type="entry name" value="ZF_CCHC"/>
    <property type="match status" value="1"/>
</dbReference>
<feature type="domain" description="Reverse transcriptase" evidence="5">
    <location>
        <begin position="1341"/>
        <end position="1525"/>
    </location>
</feature>
<keyword evidence="6" id="KW-0560">Oxidoreductase</keyword>
<dbReference type="Pfam" id="PF00098">
    <property type="entry name" value="zf-CCHC"/>
    <property type="match status" value="1"/>
</dbReference>
<feature type="region of interest" description="Disordered" evidence="3">
    <location>
        <begin position="1585"/>
        <end position="1632"/>
    </location>
</feature>
<dbReference type="InterPro" id="IPR043128">
    <property type="entry name" value="Rev_trsase/Diguanyl_cyclase"/>
</dbReference>
<dbReference type="InterPro" id="IPR036875">
    <property type="entry name" value="Znf_CCHC_sf"/>
</dbReference>
<dbReference type="Gene3D" id="2.40.70.10">
    <property type="entry name" value="Acid Proteases"/>
    <property type="match status" value="1"/>
</dbReference>
<dbReference type="Pfam" id="PF13650">
    <property type="entry name" value="Asp_protease_2"/>
    <property type="match status" value="1"/>
</dbReference>
<evidence type="ECO:0000259" key="5">
    <source>
        <dbReference type="PROSITE" id="PS50878"/>
    </source>
</evidence>
<dbReference type="InterPro" id="IPR021109">
    <property type="entry name" value="Peptidase_aspartic_dom_sf"/>
</dbReference>
<keyword evidence="2" id="KW-0479">Metal-binding</keyword>
<keyword evidence="2" id="KW-0862">Zinc</keyword>
<evidence type="ECO:0000256" key="1">
    <source>
        <dbReference type="ARBA" id="ARBA00022664"/>
    </source>
</evidence>
<organism evidence="6">
    <name type="scientific">Ganoderma boninense</name>
    <dbReference type="NCBI Taxonomy" id="34458"/>
    <lineage>
        <taxon>Eukaryota</taxon>
        <taxon>Fungi</taxon>
        <taxon>Dikarya</taxon>
        <taxon>Basidiomycota</taxon>
        <taxon>Agaricomycotina</taxon>
        <taxon>Agaricomycetes</taxon>
        <taxon>Polyporales</taxon>
        <taxon>Polyporaceae</taxon>
        <taxon>Ganoderma</taxon>
    </lineage>
</organism>
<dbReference type="Gene3D" id="3.30.70.270">
    <property type="match status" value="1"/>
</dbReference>
<dbReference type="CDD" id="cd01647">
    <property type="entry name" value="RT_LTR"/>
    <property type="match status" value="1"/>
</dbReference>
<feature type="compositionally biased region" description="Basic and acidic residues" evidence="3">
    <location>
        <begin position="428"/>
        <end position="442"/>
    </location>
</feature>
<feature type="compositionally biased region" description="Polar residues" evidence="3">
    <location>
        <begin position="1"/>
        <end position="18"/>
    </location>
</feature>
<evidence type="ECO:0000313" key="6">
    <source>
        <dbReference type="EMBL" id="VWP01603.1"/>
    </source>
</evidence>